<name>X1M835_9ZZZZ</name>
<gene>
    <name evidence="2" type="ORF">S06H3_32199</name>
</gene>
<sequence>MERSRIVRIKREKARRLIGAPERPPVERPPPEEEIEFRD</sequence>
<organism evidence="2">
    <name type="scientific">marine sediment metagenome</name>
    <dbReference type="NCBI Taxonomy" id="412755"/>
    <lineage>
        <taxon>unclassified sequences</taxon>
        <taxon>metagenomes</taxon>
        <taxon>ecological metagenomes</taxon>
    </lineage>
</organism>
<accession>X1M835</accession>
<feature type="compositionally biased region" description="Basic and acidic residues" evidence="1">
    <location>
        <begin position="24"/>
        <end position="39"/>
    </location>
</feature>
<dbReference type="EMBL" id="BARV01019125">
    <property type="protein sequence ID" value="GAI27448.1"/>
    <property type="molecule type" value="Genomic_DNA"/>
</dbReference>
<evidence type="ECO:0000313" key="2">
    <source>
        <dbReference type="EMBL" id="GAI27448.1"/>
    </source>
</evidence>
<evidence type="ECO:0000256" key="1">
    <source>
        <dbReference type="SAM" id="MobiDB-lite"/>
    </source>
</evidence>
<comment type="caution">
    <text evidence="2">The sequence shown here is derived from an EMBL/GenBank/DDBJ whole genome shotgun (WGS) entry which is preliminary data.</text>
</comment>
<proteinExistence type="predicted"/>
<protein>
    <submittedName>
        <fullName evidence="2">Uncharacterized protein</fullName>
    </submittedName>
</protein>
<feature type="region of interest" description="Disordered" evidence="1">
    <location>
        <begin position="16"/>
        <end position="39"/>
    </location>
</feature>
<reference evidence="2" key="1">
    <citation type="journal article" date="2014" name="Front. Microbiol.">
        <title>High frequency of phylogenetically diverse reductive dehalogenase-homologous genes in deep subseafloor sedimentary metagenomes.</title>
        <authorList>
            <person name="Kawai M."/>
            <person name="Futagami T."/>
            <person name="Toyoda A."/>
            <person name="Takaki Y."/>
            <person name="Nishi S."/>
            <person name="Hori S."/>
            <person name="Arai W."/>
            <person name="Tsubouchi T."/>
            <person name="Morono Y."/>
            <person name="Uchiyama I."/>
            <person name="Ito T."/>
            <person name="Fujiyama A."/>
            <person name="Inagaki F."/>
            <person name="Takami H."/>
        </authorList>
    </citation>
    <scope>NUCLEOTIDE SEQUENCE</scope>
    <source>
        <strain evidence="2">Expedition CK06-06</strain>
    </source>
</reference>
<dbReference type="AlphaFoldDB" id="X1M835"/>